<reference evidence="1 2" key="1">
    <citation type="journal article" date="2015" name="Nature">
        <title>rRNA introns, odd ribosomes, and small enigmatic genomes across a large radiation of phyla.</title>
        <authorList>
            <person name="Brown C.T."/>
            <person name="Hug L.A."/>
            <person name="Thomas B.C."/>
            <person name="Sharon I."/>
            <person name="Castelle C.J."/>
            <person name="Singh A."/>
            <person name="Wilkins M.J."/>
            <person name="Williams K.H."/>
            <person name="Banfield J.F."/>
        </authorList>
    </citation>
    <scope>NUCLEOTIDE SEQUENCE [LARGE SCALE GENOMIC DNA]</scope>
</reference>
<sequence>MTIKNALILHGAGNTSQGNWFPWLKKELEKKGYVVWSPDLPNSDVPKQDDWLHTIFSNTQWQFNEESVIIGHSAGAAVILRILEQLPDGVSINKAVLVAGPVELGTKSEYFPYKQSLVENPFNWDKIKKSAKHFYFIHSDNDPYQCGVDQGKIMQHYLGGELIVKPNQGHFNLEKGPEYKQFSFILELLEK</sequence>
<evidence type="ECO:0000313" key="2">
    <source>
        <dbReference type="Proteomes" id="UP000034739"/>
    </source>
</evidence>
<evidence type="ECO:0008006" key="3">
    <source>
        <dbReference type="Google" id="ProtNLM"/>
    </source>
</evidence>
<dbReference type="SUPFAM" id="SSF53474">
    <property type="entry name" value="alpha/beta-Hydrolases"/>
    <property type="match status" value="1"/>
</dbReference>
<name>A0A0G1WBQ6_9BACT</name>
<dbReference type="GO" id="GO:0016787">
    <property type="term" value="F:hydrolase activity"/>
    <property type="evidence" value="ECO:0007669"/>
    <property type="project" value="InterPro"/>
</dbReference>
<organism evidence="1 2">
    <name type="scientific">Candidatus Gottesmanbacteria bacterium GW2011_GWA2_47_9</name>
    <dbReference type="NCBI Taxonomy" id="1618445"/>
    <lineage>
        <taxon>Bacteria</taxon>
        <taxon>Candidatus Gottesmaniibacteriota</taxon>
    </lineage>
</organism>
<dbReference type="Gene3D" id="3.40.50.1820">
    <property type="entry name" value="alpha/beta hydrolase"/>
    <property type="match status" value="1"/>
</dbReference>
<dbReference type="EMBL" id="LCOY01000019">
    <property type="protein sequence ID" value="KKU87743.1"/>
    <property type="molecule type" value="Genomic_DNA"/>
</dbReference>
<dbReference type="InterPro" id="IPR010662">
    <property type="entry name" value="RBBP9/YdeN"/>
</dbReference>
<accession>A0A0G1WBQ6</accession>
<dbReference type="Proteomes" id="UP000034739">
    <property type="component" value="Unassembled WGS sequence"/>
</dbReference>
<dbReference type="InterPro" id="IPR029058">
    <property type="entry name" value="AB_hydrolase_fold"/>
</dbReference>
<dbReference type="Pfam" id="PF06821">
    <property type="entry name" value="Ser_hydrolase"/>
    <property type="match status" value="1"/>
</dbReference>
<gene>
    <name evidence="1" type="ORF">UY16_C0019G0004</name>
</gene>
<evidence type="ECO:0000313" key="1">
    <source>
        <dbReference type="EMBL" id="KKU87743.1"/>
    </source>
</evidence>
<dbReference type="PANTHER" id="PTHR15394:SF3">
    <property type="entry name" value="SERINE HYDROLASE RBBP9"/>
    <property type="match status" value="1"/>
</dbReference>
<comment type="caution">
    <text evidence="1">The sequence shown here is derived from an EMBL/GenBank/DDBJ whole genome shotgun (WGS) entry which is preliminary data.</text>
</comment>
<dbReference type="AlphaFoldDB" id="A0A0G1WBQ6"/>
<protein>
    <recommendedName>
        <fullName evidence="3">Serine hydrolase family protein</fullName>
    </recommendedName>
</protein>
<proteinExistence type="predicted"/>
<dbReference type="PANTHER" id="PTHR15394">
    <property type="entry name" value="SERINE HYDROLASE RBBP9"/>
    <property type="match status" value="1"/>
</dbReference>
<dbReference type="PATRIC" id="fig|1618445.3.peg.629"/>